<name>A0A1E3QSW6_9ASCO</name>
<accession>A0A1E3QSW6</accession>
<evidence type="ECO:0000313" key="1">
    <source>
        <dbReference type="EMBL" id="ODQ80771.1"/>
    </source>
</evidence>
<dbReference type="Proteomes" id="UP000094336">
    <property type="component" value="Unassembled WGS sequence"/>
</dbReference>
<proteinExistence type="predicted"/>
<organism evidence="1 2">
    <name type="scientific">Babjeviella inositovora NRRL Y-12698</name>
    <dbReference type="NCBI Taxonomy" id="984486"/>
    <lineage>
        <taxon>Eukaryota</taxon>
        <taxon>Fungi</taxon>
        <taxon>Dikarya</taxon>
        <taxon>Ascomycota</taxon>
        <taxon>Saccharomycotina</taxon>
        <taxon>Pichiomycetes</taxon>
        <taxon>Serinales incertae sedis</taxon>
        <taxon>Babjeviella</taxon>
    </lineage>
</organism>
<dbReference type="AlphaFoldDB" id="A0A1E3QSW6"/>
<dbReference type="RefSeq" id="XP_018986099.1">
    <property type="nucleotide sequence ID" value="XM_019126997.1"/>
</dbReference>
<dbReference type="GeneID" id="30144851"/>
<protein>
    <submittedName>
        <fullName evidence="1">Uncharacterized protein</fullName>
    </submittedName>
</protein>
<sequence length="52" mass="5970">MIQGACIVTHLCEIDLVCQLETPTKSFVGVRHKKSSKSSFYLPRLLYYKSLH</sequence>
<evidence type="ECO:0000313" key="2">
    <source>
        <dbReference type="Proteomes" id="UP000094336"/>
    </source>
</evidence>
<keyword evidence="2" id="KW-1185">Reference proteome</keyword>
<dbReference type="EMBL" id="KV454429">
    <property type="protein sequence ID" value="ODQ80771.1"/>
    <property type="molecule type" value="Genomic_DNA"/>
</dbReference>
<reference evidence="2" key="1">
    <citation type="submission" date="2016-05" db="EMBL/GenBank/DDBJ databases">
        <title>Comparative genomics of biotechnologically important yeasts.</title>
        <authorList>
            <consortium name="DOE Joint Genome Institute"/>
            <person name="Riley R."/>
            <person name="Haridas S."/>
            <person name="Wolfe K.H."/>
            <person name="Lopes M.R."/>
            <person name="Hittinger C.T."/>
            <person name="Goker M."/>
            <person name="Salamov A."/>
            <person name="Wisecaver J."/>
            <person name="Long T.M."/>
            <person name="Aerts A.L."/>
            <person name="Barry K."/>
            <person name="Choi C."/>
            <person name="Clum A."/>
            <person name="Coughlan A.Y."/>
            <person name="Deshpande S."/>
            <person name="Douglass A.P."/>
            <person name="Hanson S.J."/>
            <person name="Klenk H.-P."/>
            <person name="Labutti K."/>
            <person name="Lapidus A."/>
            <person name="Lindquist E."/>
            <person name="Lipzen A."/>
            <person name="Meier-Kolthoff J.P."/>
            <person name="Ohm R.A."/>
            <person name="Otillar R.P."/>
            <person name="Pangilinan J."/>
            <person name="Peng Y."/>
            <person name="Rokas A."/>
            <person name="Rosa C.A."/>
            <person name="Scheuner C."/>
            <person name="Sibirny A.A."/>
            <person name="Slot J.C."/>
            <person name="Stielow J.B."/>
            <person name="Sun H."/>
            <person name="Kurtzman C.P."/>
            <person name="Blackwell M."/>
            <person name="Grigoriev I.V."/>
            <person name="Jeffries T.W."/>
        </authorList>
    </citation>
    <scope>NUCLEOTIDE SEQUENCE [LARGE SCALE GENOMIC DNA]</scope>
    <source>
        <strain evidence="2">NRRL Y-12698</strain>
    </source>
</reference>
<gene>
    <name evidence="1" type="ORF">BABINDRAFT_126977</name>
</gene>